<evidence type="ECO:0000313" key="5">
    <source>
        <dbReference type="Proteomes" id="UP000298484"/>
    </source>
</evidence>
<keyword evidence="5" id="KW-1185">Reference proteome</keyword>
<keyword evidence="2" id="KW-0732">Signal</keyword>
<dbReference type="EMBL" id="SRHY01000064">
    <property type="protein sequence ID" value="TFJ91255.1"/>
    <property type="molecule type" value="Genomic_DNA"/>
</dbReference>
<dbReference type="InterPro" id="IPR002477">
    <property type="entry name" value="Peptidoglycan-bd-like"/>
</dbReference>
<evidence type="ECO:0000256" key="1">
    <source>
        <dbReference type="SAM" id="MobiDB-lite"/>
    </source>
</evidence>
<name>A0A4Y9A753_9BACI</name>
<dbReference type="RefSeq" id="WP_135111761.1">
    <property type="nucleotide sequence ID" value="NZ_SRHY01000064.1"/>
</dbReference>
<evidence type="ECO:0000313" key="4">
    <source>
        <dbReference type="EMBL" id="TFJ91255.1"/>
    </source>
</evidence>
<feature type="signal peptide" evidence="2">
    <location>
        <begin position="1"/>
        <end position="24"/>
    </location>
</feature>
<feature type="domain" description="Peptidoglycan binding-like" evidence="3">
    <location>
        <begin position="178"/>
        <end position="234"/>
    </location>
</feature>
<protein>
    <submittedName>
        <fullName evidence="4">Peptidoglycan-binding protein</fullName>
    </submittedName>
</protein>
<dbReference type="AlphaFoldDB" id="A0A4Y9A753"/>
<dbReference type="InterPro" id="IPR036365">
    <property type="entry name" value="PGBD-like_sf"/>
</dbReference>
<dbReference type="SUPFAM" id="SSF47090">
    <property type="entry name" value="PGBD-like"/>
    <property type="match status" value="2"/>
</dbReference>
<evidence type="ECO:0000259" key="3">
    <source>
        <dbReference type="Pfam" id="PF01471"/>
    </source>
</evidence>
<feature type="compositionally biased region" description="Acidic residues" evidence="1">
    <location>
        <begin position="46"/>
        <end position="58"/>
    </location>
</feature>
<proteinExistence type="predicted"/>
<reference evidence="4 5" key="1">
    <citation type="submission" date="2019-03" db="EMBL/GenBank/DDBJ databases">
        <title>Genome sequence of Lentibacillus salicampi ATCC BAA-719.</title>
        <authorList>
            <person name="Maclea K.S."/>
            <person name="Simoes Junior M."/>
        </authorList>
    </citation>
    <scope>NUCLEOTIDE SEQUENCE [LARGE SCALE GENOMIC DNA]</scope>
    <source>
        <strain evidence="4 5">ATCC BAA-719</strain>
    </source>
</reference>
<sequence length="265" mass="29965">MKKLLITLLLLFFVILGSPLLVLAEDNESLNETETKTQEKNNQVDQESELNTEDPAEVEESRKLGEVNSYSNSGSENESMNQEKSEIFDSQQSERTDESEQEQEVRTLNSNESESQFENSNQEFLEELEALGFENNESSIQSFQSYYGVEVTGVANEATVEKIEEILSSPFQEGKSYEESVELKEYLEILGYVSWDSDPTDYFGSSTEEAVREFQEAEGLPVTGIIEPNTRDRLEELATGPLSYGMYREDAVALKENLNKLGFTS</sequence>
<dbReference type="InterPro" id="IPR036366">
    <property type="entry name" value="PGBDSf"/>
</dbReference>
<feature type="compositionally biased region" description="Low complexity" evidence="1">
    <location>
        <begin position="66"/>
        <end position="80"/>
    </location>
</feature>
<evidence type="ECO:0000256" key="2">
    <source>
        <dbReference type="SAM" id="SignalP"/>
    </source>
</evidence>
<organism evidence="4 5">
    <name type="scientific">Lentibacillus salicampi</name>
    <dbReference type="NCBI Taxonomy" id="175306"/>
    <lineage>
        <taxon>Bacteria</taxon>
        <taxon>Bacillati</taxon>
        <taxon>Bacillota</taxon>
        <taxon>Bacilli</taxon>
        <taxon>Bacillales</taxon>
        <taxon>Bacillaceae</taxon>
        <taxon>Lentibacillus</taxon>
    </lineage>
</organism>
<dbReference type="Pfam" id="PF01471">
    <property type="entry name" value="PG_binding_1"/>
    <property type="match status" value="1"/>
</dbReference>
<feature type="non-terminal residue" evidence="4">
    <location>
        <position position="265"/>
    </location>
</feature>
<accession>A0A4Y9A753</accession>
<gene>
    <name evidence="4" type="ORF">E4U82_18685</name>
</gene>
<feature type="compositionally biased region" description="Basic and acidic residues" evidence="1">
    <location>
        <begin position="81"/>
        <end position="98"/>
    </location>
</feature>
<dbReference type="Proteomes" id="UP000298484">
    <property type="component" value="Unassembled WGS sequence"/>
</dbReference>
<comment type="caution">
    <text evidence="4">The sequence shown here is derived from an EMBL/GenBank/DDBJ whole genome shotgun (WGS) entry which is preliminary data.</text>
</comment>
<feature type="chain" id="PRO_5021326719" evidence="2">
    <location>
        <begin position="25"/>
        <end position="265"/>
    </location>
</feature>
<dbReference type="Gene3D" id="1.10.101.10">
    <property type="entry name" value="PGBD-like superfamily/PGBD"/>
    <property type="match status" value="1"/>
</dbReference>
<feature type="region of interest" description="Disordered" evidence="1">
    <location>
        <begin position="32"/>
        <end position="121"/>
    </location>
</feature>
<dbReference type="OrthoDB" id="363232at2"/>
<feature type="compositionally biased region" description="Low complexity" evidence="1">
    <location>
        <begin position="109"/>
        <end position="121"/>
    </location>
</feature>